<reference evidence="2" key="1">
    <citation type="submission" date="2023-07" db="EMBL/GenBank/DDBJ databases">
        <title>Brevundimonas soil sp. nov., isolated from the soil of chemical plant.</title>
        <authorList>
            <person name="Wu N."/>
        </authorList>
    </citation>
    <scope>NUCLEOTIDE SEQUENCE</scope>
    <source>
        <strain evidence="2">XZ-24</strain>
    </source>
</reference>
<feature type="compositionally biased region" description="Acidic residues" evidence="1">
    <location>
        <begin position="488"/>
        <end position="504"/>
    </location>
</feature>
<accession>A0ABT8SIE4</accession>
<gene>
    <name evidence="2" type="ORF">Q0812_02745</name>
</gene>
<dbReference type="SUPFAM" id="SSF48452">
    <property type="entry name" value="TPR-like"/>
    <property type="match status" value="1"/>
</dbReference>
<dbReference type="EMBL" id="JAUKTR010000001">
    <property type="protein sequence ID" value="MDO1558343.1"/>
    <property type="molecule type" value="Genomic_DNA"/>
</dbReference>
<dbReference type="InterPro" id="IPR011990">
    <property type="entry name" value="TPR-like_helical_dom_sf"/>
</dbReference>
<evidence type="ECO:0000256" key="1">
    <source>
        <dbReference type="SAM" id="MobiDB-lite"/>
    </source>
</evidence>
<dbReference type="RefSeq" id="WP_302108758.1">
    <property type="nucleotide sequence ID" value="NZ_JAUKTR010000001.1"/>
</dbReference>
<proteinExistence type="predicted"/>
<evidence type="ECO:0000313" key="2">
    <source>
        <dbReference type="EMBL" id="MDO1558343.1"/>
    </source>
</evidence>
<protein>
    <recommendedName>
        <fullName evidence="4">DUF1570 domain-containing protein</fullName>
    </recommendedName>
</protein>
<feature type="region of interest" description="Disordered" evidence="1">
    <location>
        <begin position="474"/>
        <end position="504"/>
    </location>
</feature>
<dbReference type="Proteomes" id="UP001169063">
    <property type="component" value="Unassembled WGS sequence"/>
</dbReference>
<dbReference type="Gene3D" id="1.25.40.10">
    <property type="entry name" value="Tetratricopeptide repeat domain"/>
    <property type="match status" value="1"/>
</dbReference>
<organism evidence="2 3">
    <name type="scientific">Peiella sedimenti</name>
    <dbReference type="NCBI Taxonomy" id="3061083"/>
    <lineage>
        <taxon>Bacteria</taxon>
        <taxon>Pseudomonadati</taxon>
        <taxon>Pseudomonadota</taxon>
        <taxon>Alphaproteobacteria</taxon>
        <taxon>Caulobacterales</taxon>
        <taxon>Caulobacteraceae</taxon>
        <taxon>Peiella</taxon>
    </lineage>
</organism>
<keyword evidence="3" id="KW-1185">Reference proteome</keyword>
<evidence type="ECO:0000313" key="3">
    <source>
        <dbReference type="Proteomes" id="UP001169063"/>
    </source>
</evidence>
<name>A0ABT8SIE4_9CAUL</name>
<sequence length="504" mass="56037">MLKLLRAALIAVAVWAGLAGAAEARWLRAESPRFIVYSNGDERVLREYVAKLETFDTFLRNMHGIPEDRPVERKLPIYLVADEDELRLAAPGLPRGVGGFYRSGVQDAFAIGRRTRGDDAILLHEYVHHFMLHHFPDAYPGWLVEGYAEYYMSADVNPRAVRFGTPHQGRVDGLRFGNWISFRDLLTKRPGELASAEDRSMFYSQAWLLTHYFLSDSRRKAQLAEYVRSLRNEGADPVQAMEEATGQPIDELSRLVRQYSLGDLRYQQVSSAGYRPPEPQVTELPASADALLLARLSLSGPVDDDQKAARLAEIRSLAAPHAGDRVAELTLARAELVLGAEDAAGERLEAWIAAHPEDPEALEMLAERLIQRQEPGDIRRASQLLGQAHQLDGSRYQTLYHLGRLRERASDYPTENDLNIWLLALQLAPQVGEVRLRTAEAVLRSGRADLAERMVGVLVNNPHGGGLVQAARDLQRRARAAQGRTEPDAAEDAPPEGEAEADAA</sequence>
<comment type="caution">
    <text evidence="2">The sequence shown here is derived from an EMBL/GenBank/DDBJ whole genome shotgun (WGS) entry which is preliminary data.</text>
</comment>
<evidence type="ECO:0008006" key="4">
    <source>
        <dbReference type="Google" id="ProtNLM"/>
    </source>
</evidence>